<evidence type="ECO:0000313" key="1">
    <source>
        <dbReference type="EMBL" id="RHD70864.1"/>
    </source>
</evidence>
<gene>
    <name evidence="1" type="ORF">DW782_21165</name>
</gene>
<comment type="caution">
    <text evidence="1">The sequence shown here is derived from an EMBL/GenBank/DDBJ whole genome shotgun (WGS) entry which is preliminary data.</text>
</comment>
<organism evidence="1 2">
    <name type="scientific">Parabacteroides distasonis</name>
    <dbReference type="NCBI Taxonomy" id="823"/>
    <lineage>
        <taxon>Bacteria</taxon>
        <taxon>Pseudomonadati</taxon>
        <taxon>Bacteroidota</taxon>
        <taxon>Bacteroidia</taxon>
        <taxon>Bacteroidales</taxon>
        <taxon>Tannerellaceae</taxon>
        <taxon>Parabacteroides</taxon>
    </lineage>
</organism>
<protein>
    <submittedName>
        <fullName evidence="1">Uncharacterized protein</fullName>
    </submittedName>
</protein>
<dbReference type="Pfam" id="PF19268">
    <property type="entry name" value="CIS_TMP"/>
    <property type="match status" value="2"/>
</dbReference>
<evidence type="ECO:0000313" key="2">
    <source>
        <dbReference type="Proteomes" id="UP000284660"/>
    </source>
</evidence>
<accession>A0A3R6BMW9</accession>
<dbReference type="EMBL" id="QSJN01000023">
    <property type="protein sequence ID" value="RHD70864.1"/>
    <property type="molecule type" value="Genomic_DNA"/>
</dbReference>
<sequence>MITIGTLKLDLVADREPFVHDLYGRWDTFNRTSLEGIVDEILSRYDTEDELIRIESLDLDLGELEEDEFYEQFPRRLAERLDETFASYLRSKEEHPDRIAVVPIRQSWLEVFTYYMSHGYWPWLEEERLTLPELLDKLVRTSSIELSHFLREKGKALTIRKRLVFQLDDIYQERLVHVVVPSESSFINAYARFLQDSYPEIKRPEIGKNDYRNAIWIILCGYLLSQDQGYFNRKQMVTYALRELSGYYSIYFVDLLGMLTYDLDKFASTRLFMPELLSLLKDIRLETLSEKEFTKNFSLFSLEELKALLVRREKSLTFLSGYNEEQIYLIVEQVIPAESPFVIDYARALDKEKELGMLEGKAGNDFRVLKWVFIFEVILGRSGSVYSRHQFAFSVLKELAAHYNLTVMELLGYFYRTLASGLLTAYPAVRELIIALYLNAIDDSPAGISVYYPEDLKDRLSNPGLCRCFIRFLREEQIYSVVEQTVPVESHFIIRYAQTLDKGKEQGRLEGRVGDEFRLLKWEFIFLVLFSAPLSAFSRKQFVRSVLGQFSAHYNITVRELISYFHEGTHGEHPWVPEELREIIDLLYEDMDKESPEPLFSVWLNEERKAYRFGQFIITGRADEPLGDLFEYVRDLEKTNPKVLLDQLRQLKDIPSSGIRVEEPIEAARIFASLLLLVIREYGLAFPNQVSLIQYLTNVKENRTFGDAARLRLLLHECMLENMDAFTRTMDALLGTKPGKAPELPIRTAFPAIYPSNSKKMELLEELYTGATPALRLLVEEVIRLFRLNSFGLEENLWLGWLQALSGNVYRNYSKDGLLFLFWQRLRESVPEEELRKIETFIGRHITNLPELSVFIYQLKNNMNMNVLNGQLKDHGVSIDNAGLVIIAVYLPMLFNRLGYLSDDRRDFKSKECQVKAIFVSQCFVTDEKEIPESELFLNKVLTGYDNSPEPLPRSCDLTENELEIMEQLKKAVLMNWDKMRHTSWEGFQKTFIQRKGMLKMEEDNWMLTVEEKPFDILLDSLPWNFKLVKAPWMEKMLRVKWR</sequence>
<dbReference type="InterPro" id="IPR045538">
    <property type="entry name" value="CIS_TMP"/>
</dbReference>
<proteinExistence type="predicted"/>
<reference evidence="1 2" key="1">
    <citation type="submission" date="2018-08" db="EMBL/GenBank/DDBJ databases">
        <title>A genome reference for cultivated species of the human gut microbiota.</title>
        <authorList>
            <person name="Zou Y."/>
            <person name="Xue W."/>
            <person name="Luo G."/>
        </authorList>
    </citation>
    <scope>NUCLEOTIDE SEQUENCE [LARGE SCALE GENOMIC DNA]</scope>
    <source>
        <strain evidence="1 2">AM30-4</strain>
    </source>
</reference>
<dbReference type="RefSeq" id="WP_122114918.1">
    <property type="nucleotide sequence ID" value="NZ_CP103148.1"/>
</dbReference>
<name>A0A3R6BMW9_PARDI</name>
<dbReference type="Proteomes" id="UP000284660">
    <property type="component" value="Unassembled WGS sequence"/>
</dbReference>
<dbReference type="AlphaFoldDB" id="A0A3R6BMW9"/>